<keyword evidence="6 11" id="KW-0418">Kinase</keyword>
<dbReference type="SUPFAM" id="SSF47384">
    <property type="entry name" value="Homodimeric domain of signal transducing histidine kinase"/>
    <property type="match status" value="1"/>
</dbReference>
<keyword evidence="9" id="KW-0812">Transmembrane</keyword>
<evidence type="ECO:0000256" key="3">
    <source>
        <dbReference type="ARBA" id="ARBA00022553"/>
    </source>
</evidence>
<feature type="transmembrane region" description="Helical" evidence="9">
    <location>
        <begin position="299"/>
        <end position="322"/>
    </location>
</feature>
<evidence type="ECO:0000256" key="8">
    <source>
        <dbReference type="ARBA" id="ARBA00023012"/>
    </source>
</evidence>
<dbReference type="Proteomes" id="UP000319619">
    <property type="component" value="Unassembled WGS sequence"/>
</dbReference>
<comment type="catalytic activity">
    <reaction evidence="1">
        <text>ATP + protein L-histidine = ADP + protein N-phospho-L-histidine.</text>
        <dbReference type="EC" id="2.7.13.3"/>
    </reaction>
</comment>
<dbReference type="CDD" id="cd00075">
    <property type="entry name" value="HATPase"/>
    <property type="match status" value="1"/>
</dbReference>
<keyword evidence="8" id="KW-0902">Two-component regulatory system</keyword>
<keyword evidence="7" id="KW-0067">ATP-binding</keyword>
<dbReference type="Gene3D" id="3.30.450.20">
    <property type="entry name" value="PAS domain"/>
    <property type="match status" value="1"/>
</dbReference>
<feature type="domain" description="Histidine kinase" evidence="10">
    <location>
        <begin position="354"/>
        <end position="569"/>
    </location>
</feature>
<dbReference type="EMBL" id="NJBN01000007">
    <property type="protein sequence ID" value="TKJ39755.1"/>
    <property type="molecule type" value="Genomic_DNA"/>
</dbReference>
<keyword evidence="9" id="KW-0472">Membrane</keyword>
<dbReference type="PANTHER" id="PTHR43065:SF46">
    <property type="entry name" value="C4-DICARBOXYLATE TRANSPORT SENSOR PROTEIN DCTB"/>
    <property type="match status" value="1"/>
</dbReference>
<comment type="caution">
    <text evidence="11">The sequence shown here is derived from an EMBL/GenBank/DDBJ whole genome shotgun (WGS) entry which is preliminary data.</text>
</comment>
<dbReference type="GO" id="GO:0000155">
    <property type="term" value="F:phosphorelay sensor kinase activity"/>
    <property type="evidence" value="ECO:0007669"/>
    <property type="project" value="InterPro"/>
</dbReference>
<dbReference type="SMART" id="SM00388">
    <property type="entry name" value="HisKA"/>
    <property type="match status" value="1"/>
</dbReference>
<evidence type="ECO:0000256" key="7">
    <source>
        <dbReference type="ARBA" id="ARBA00022840"/>
    </source>
</evidence>
<evidence type="ECO:0000256" key="2">
    <source>
        <dbReference type="ARBA" id="ARBA00012438"/>
    </source>
</evidence>
<proteinExistence type="predicted"/>
<dbReference type="PRINTS" id="PR00344">
    <property type="entry name" value="BCTRLSENSOR"/>
</dbReference>
<dbReference type="InterPro" id="IPR005467">
    <property type="entry name" value="His_kinase_dom"/>
</dbReference>
<evidence type="ECO:0000313" key="12">
    <source>
        <dbReference type="Proteomes" id="UP000319619"/>
    </source>
</evidence>
<dbReference type="CDD" id="cd00082">
    <property type="entry name" value="HisKA"/>
    <property type="match status" value="1"/>
</dbReference>
<keyword evidence="9" id="KW-1133">Transmembrane helix</keyword>
<keyword evidence="4" id="KW-0808">Transferase</keyword>
<dbReference type="PROSITE" id="PS50109">
    <property type="entry name" value="HIS_KIN"/>
    <property type="match status" value="1"/>
</dbReference>
<dbReference type="Pfam" id="PF02518">
    <property type="entry name" value="HATPase_c"/>
    <property type="match status" value="1"/>
</dbReference>
<evidence type="ECO:0000313" key="11">
    <source>
        <dbReference type="EMBL" id="TKJ39755.1"/>
    </source>
</evidence>
<dbReference type="Gene3D" id="1.10.287.130">
    <property type="match status" value="1"/>
</dbReference>
<dbReference type="GO" id="GO:0005524">
    <property type="term" value="F:ATP binding"/>
    <property type="evidence" value="ECO:0007669"/>
    <property type="project" value="UniProtKB-KW"/>
</dbReference>
<dbReference type="InterPro" id="IPR003661">
    <property type="entry name" value="HisK_dim/P_dom"/>
</dbReference>
<dbReference type="SUPFAM" id="SSF55874">
    <property type="entry name" value="ATPase domain of HSP90 chaperone/DNA topoisomerase II/histidine kinase"/>
    <property type="match status" value="1"/>
</dbReference>
<dbReference type="AlphaFoldDB" id="A0A532UXV0"/>
<dbReference type="InterPro" id="IPR036890">
    <property type="entry name" value="HATPase_C_sf"/>
</dbReference>
<evidence type="ECO:0000259" key="10">
    <source>
        <dbReference type="PROSITE" id="PS50109"/>
    </source>
</evidence>
<organism evidence="11 12">
    <name type="scientific">candidate division LCP-89 bacterium B3_LCP</name>
    <dbReference type="NCBI Taxonomy" id="2012998"/>
    <lineage>
        <taxon>Bacteria</taxon>
        <taxon>Pseudomonadati</taxon>
        <taxon>Bacteria division LCP-89</taxon>
    </lineage>
</organism>
<dbReference type="InterPro" id="IPR036097">
    <property type="entry name" value="HisK_dim/P_sf"/>
</dbReference>
<feature type="transmembrane region" description="Helical" evidence="9">
    <location>
        <begin position="33"/>
        <end position="55"/>
    </location>
</feature>
<dbReference type="InterPro" id="IPR003594">
    <property type="entry name" value="HATPase_dom"/>
</dbReference>
<evidence type="ECO:0000256" key="4">
    <source>
        <dbReference type="ARBA" id="ARBA00022679"/>
    </source>
</evidence>
<name>A0A532UXV0_UNCL8</name>
<protein>
    <recommendedName>
        <fullName evidence="2">histidine kinase</fullName>
        <ecNumber evidence="2">2.7.13.3</ecNumber>
    </recommendedName>
</protein>
<dbReference type="PANTHER" id="PTHR43065">
    <property type="entry name" value="SENSOR HISTIDINE KINASE"/>
    <property type="match status" value="1"/>
</dbReference>
<keyword evidence="5" id="KW-0547">Nucleotide-binding</keyword>
<dbReference type="InterPro" id="IPR004358">
    <property type="entry name" value="Sig_transdc_His_kin-like_C"/>
</dbReference>
<dbReference type="SMART" id="SM00387">
    <property type="entry name" value="HATPase_c"/>
    <property type="match status" value="1"/>
</dbReference>
<evidence type="ECO:0000256" key="5">
    <source>
        <dbReference type="ARBA" id="ARBA00022741"/>
    </source>
</evidence>
<evidence type="ECO:0000256" key="9">
    <source>
        <dbReference type="SAM" id="Phobius"/>
    </source>
</evidence>
<evidence type="ECO:0000256" key="1">
    <source>
        <dbReference type="ARBA" id="ARBA00000085"/>
    </source>
</evidence>
<gene>
    <name evidence="11" type="ORF">CEE37_10785</name>
</gene>
<dbReference type="EC" id="2.7.13.3" evidence="2"/>
<accession>A0A532UXV0</accession>
<reference evidence="11 12" key="1">
    <citation type="submission" date="2017-06" db="EMBL/GenBank/DDBJ databases">
        <title>Novel microbial phyla capable of carbon fixation and sulfur reduction in deep-sea sediments.</title>
        <authorList>
            <person name="Huang J."/>
            <person name="Baker B."/>
            <person name="Wang Y."/>
        </authorList>
    </citation>
    <scope>NUCLEOTIDE SEQUENCE [LARGE SCALE GENOMIC DNA]</scope>
    <source>
        <strain evidence="11">B3_LCP</strain>
    </source>
</reference>
<dbReference type="Gene3D" id="3.30.565.10">
    <property type="entry name" value="Histidine kinase-like ATPase, C-terminal domain"/>
    <property type="match status" value="1"/>
</dbReference>
<dbReference type="Pfam" id="PF00512">
    <property type="entry name" value="HisKA"/>
    <property type="match status" value="1"/>
</dbReference>
<evidence type="ECO:0000256" key="6">
    <source>
        <dbReference type="ARBA" id="ARBA00022777"/>
    </source>
</evidence>
<keyword evidence="3" id="KW-0597">Phosphoprotein</keyword>
<sequence length="574" mass="64801">MALYDKVTPYFKPKASRALNIAPADRYRKLWRFAIMITSIISIIPLVIMTVVNYYDDQRAYRAEMEHRISQILSNTQRTLEMIIEGRRSALTMVINEKGYDELSCGDCLNQTLINLKRSYGGFVDLGLIDSDGTQKRYSGPYNLEGKNYKEQQWFQEVSLRDVYVSDVFMGYRNFPHFVITVKSDMDGGDFFVLRATLDMDLISQQIYSIDLDARTDAFIINQLGVLQTASKFYGNVLDEPGIIVPFHSRNKIVINEQAEGGKKITQGYIYIKGTPFILMASTRLENPLRHWISRRSELIWLLFIMMVIIVIVIVSRTTYMVNRLRSSDERQAKAFHNMEYTSKMATIGRMSASVAHEINNPLAIINEKAGLLKDIVSFTDEFPNKDKSLGLLTAVEDSVERCSKVTHRLLGFSRRMDIRKELIDMEHLMKEVVGFVGKEAEHRNITINYDIEANVSAIESDRGQLQQVFLNIVNNGIAAVADGGTIDIAVSRAENGYVAVTVKDNGTGISEENLKHIFEPFYSTKGEFGTGLGLSITNDIVEKLGGYIAVDSKLRKGTSFTITLPPVSKGTLE</sequence>